<evidence type="ECO:0008006" key="3">
    <source>
        <dbReference type="Google" id="ProtNLM"/>
    </source>
</evidence>
<feature type="non-terminal residue" evidence="1">
    <location>
        <position position="246"/>
    </location>
</feature>
<dbReference type="AlphaFoldDB" id="A0A1Y3BL21"/>
<comment type="caution">
    <text evidence="1">The sequence shown here is derived from an EMBL/GenBank/DDBJ whole genome shotgun (WGS) entry which is preliminary data.</text>
</comment>
<dbReference type="EMBL" id="MUJZ01016498">
    <property type="protein sequence ID" value="OTF80807.1"/>
    <property type="molecule type" value="Genomic_DNA"/>
</dbReference>
<reference evidence="1 2" key="1">
    <citation type="submission" date="2017-03" db="EMBL/GenBank/DDBJ databases">
        <title>Genome Survey of Euroglyphus maynei.</title>
        <authorList>
            <person name="Arlian L.G."/>
            <person name="Morgan M.S."/>
            <person name="Rider S.D."/>
        </authorList>
    </citation>
    <scope>NUCLEOTIDE SEQUENCE [LARGE SCALE GENOMIC DNA]</scope>
    <source>
        <strain evidence="1">Arlian Lab</strain>
        <tissue evidence="1">Whole body</tissue>
    </source>
</reference>
<dbReference type="OrthoDB" id="10603713at2759"/>
<keyword evidence="2" id="KW-1185">Reference proteome</keyword>
<protein>
    <recommendedName>
        <fullName evidence="3">Titin-like</fullName>
    </recommendedName>
</protein>
<sequence length="246" mass="29146">MWKEKPKPTTLVTLSEEIVNVKEGDETTKKIHRIIKFKKPKDSIMFETNDIKPEDIIEETEEIVGEEISQQLPQKRSEPKKTIIKRRMKKPEDTGEIIEHTEIEENVRKQKKIIVRKYRQRPGENKPKLIQEEKILMEKIIEVPTVGEPGKCKKILLRRKLKPNIVDTEFILEKNVMEEIDEVTSEEVIELPSNEPEEPKKWIIRSKVKKDDGTEEMMERPVDKSMIEVDVRTKRKFIRRPVITFD</sequence>
<dbReference type="Proteomes" id="UP000194236">
    <property type="component" value="Unassembled WGS sequence"/>
</dbReference>
<organism evidence="1 2">
    <name type="scientific">Euroglyphus maynei</name>
    <name type="common">Mayne's house dust mite</name>
    <dbReference type="NCBI Taxonomy" id="6958"/>
    <lineage>
        <taxon>Eukaryota</taxon>
        <taxon>Metazoa</taxon>
        <taxon>Ecdysozoa</taxon>
        <taxon>Arthropoda</taxon>
        <taxon>Chelicerata</taxon>
        <taxon>Arachnida</taxon>
        <taxon>Acari</taxon>
        <taxon>Acariformes</taxon>
        <taxon>Sarcoptiformes</taxon>
        <taxon>Astigmata</taxon>
        <taxon>Psoroptidia</taxon>
        <taxon>Analgoidea</taxon>
        <taxon>Pyroglyphidae</taxon>
        <taxon>Pyroglyphinae</taxon>
        <taxon>Euroglyphus</taxon>
    </lineage>
</organism>
<evidence type="ECO:0000313" key="1">
    <source>
        <dbReference type="EMBL" id="OTF80807.1"/>
    </source>
</evidence>
<name>A0A1Y3BL21_EURMA</name>
<gene>
    <name evidence="1" type="ORF">BLA29_008037</name>
</gene>
<proteinExistence type="predicted"/>
<accession>A0A1Y3BL21</accession>
<evidence type="ECO:0000313" key="2">
    <source>
        <dbReference type="Proteomes" id="UP000194236"/>
    </source>
</evidence>